<protein>
    <submittedName>
        <fullName evidence="1">Uncharacterized protein</fullName>
    </submittedName>
</protein>
<comment type="caution">
    <text evidence="1">The sequence shown here is derived from an EMBL/GenBank/DDBJ whole genome shotgun (WGS) entry which is preliminary data.</text>
</comment>
<evidence type="ECO:0000313" key="1">
    <source>
        <dbReference type="EMBL" id="KAK4030896.1"/>
    </source>
</evidence>
<keyword evidence="2" id="KW-1185">Reference proteome</keyword>
<proteinExistence type="predicted"/>
<dbReference type="EMBL" id="JAOYFB010000039">
    <property type="protein sequence ID" value="KAK4030896.1"/>
    <property type="molecule type" value="Genomic_DNA"/>
</dbReference>
<gene>
    <name evidence="1" type="ORF">OUZ56_024282</name>
</gene>
<accession>A0ABR0B0I3</accession>
<name>A0ABR0B0I3_9CRUS</name>
<dbReference type="Proteomes" id="UP001234178">
    <property type="component" value="Unassembled WGS sequence"/>
</dbReference>
<organism evidence="1 2">
    <name type="scientific">Daphnia magna</name>
    <dbReference type="NCBI Taxonomy" id="35525"/>
    <lineage>
        <taxon>Eukaryota</taxon>
        <taxon>Metazoa</taxon>
        <taxon>Ecdysozoa</taxon>
        <taxon>Arthropoda</taxon>
        <taxon>Crustacea</taxon>
        <taxon>Branchiopoda</taxon>
        <taxon>Diplostraca</taxon>
        <taxon>Cladocera</taxon>
        <taxon>Anomopoda</taxon>
        <taxon>Daphniidae</taxon>
        <taxon>Daphnia</taxon>
    </lineage>
</organism>
<sequence length="277" mass="29566">MLILPPAIPRMVCPTDNVFFANKPADGVKRAVAGNDVHGLVATGMTNKAGIMWLVAATTLHFKSMPSIAMITAVPAAHLPLCVMVMSAAPNGEALVPLANIIAGPDHCSRQNGVCFNKSGDKTLTAAPVSTTAILTSFLRRDSLCDPKGFHYLLVPTANLSWLSRPWMLPLKYDLPAIVGLASRLCLIPLTYDLQAIVGLAFFPAKLRASAWILLWGTPLLILGLSSTLKQRECQILEASVVQVSYFGTVSANVSSFGCSSILTCVVPVVLALSRRR</sequence>
<reference evidence="1 2" key="1">
    <citation type="journal article" date="2023" name="Nucleic Acids Res.">
        <title>The hologenome of Daphnia magna reveals possible DNA methylation and microbiome-mediated evolution of the host genome.</title>
        <authorList>
            <person name="Chaturvedi A."/>
            <person name="Li X."/>
            <person name="Dhandapani V."/>
            <person name="Marshall H."/>
            <person name="Kissane S."/>
            <person name="Cuenca-Cambronero M."/>
            <person name="Asole G."/>
            <person name="Calvet F."/>
            <person name="Ruiz-Romero M."/>
            <person name="Marangio P."/>
            <person name="Guigo R."/>
            <person name="Rago D."/>
            <person name="Mirbahai L."/>
            <person name="Eastwood N."/>
            <person name="Colbourne J.K."/>
            <person name="Zhou J."/>
            <person name="Mallon E."/>
            <person name="Orsini L."/>
        </authorList>
    </citation>
    <scope>NUCLEOTIDE SEQUENCE [LARGE SCALE GENOMIC DNA]</scope>
    <source>
        <strain evidence="1">LRV0_1</strain>
    </source>
</reference>
<evidence type="ECO:0000313" key="2">
    <source>
        <dbReference type="Proteomes" id="UP001234178"/>
    </source>
</evidence>